<dbReference type="InterPro" id="IPR007382">
    <property type="entry name" value="UPF0756_TM"/>
</dbReference>
<evidence type="ECO:0000256" key="3">
    <source>
        <dbReference type="ARBA" id="ARBA00022989"/>
    </source>
</evidence>
<dbReference type="KEGG" id="dbc:MFMK1_000422"/>
<feature type="transmembrane region" description="Helical" evidence="5">
    <location>
        <begin position="79"/>
        <end position="99"/>
    </location>
</feature>
<evidence type="ECO:0000256" key="5">
    <source>
        <dbReference type="HAMAP-Rule" id="MF_01874"/>
    </source>
</evidence>
<dbReference type="PANTHER" id="PTHR38452:SF1">
    <property type="entry name" value="UPF0756 MEMBRANE PROTEIN YEAL"/>
    <property type="match status" value="1"/>
</dbReference>
<feature type="transmembrane region" description="Helical" evidence="5">
    <location>
        <begin position="49"/>
        <end position="67"/>
    </location>
</feature>
<keyword evidence="3 5" id="KW-1133">Transmembrane helix</keyword>
<name>A0AAU0UN65_9FIRM</name>
<dbReference type="PANTHER" id="PTHR38452">
    <property type="entry name" value="UPF0756 MEMBRANE PROTEIN YEAL"/>
    <property type="match status" value="1"/>
</dbReference>
<accession>A0AAU0UN65</accession>
<evidence type="ECO:0000256" key="4">
    <source>
        <dbReference type="ARBA" id="ARBA00023136"/>
    </source>
</evidence>
<evidence type="ECO:0000256" key="2">
    <source>
        <dbReference type="ARBA" id="ARBA00022692"/>
    </source>
</evidence>
<comment type="subcellular location">
    <subcellularLocation>
        <location evidence="5">Cell membrane</location>
        <topology evidence="5">Multi-pass membrane protein</topology>
    </subcellularLocation>
</comment>
<keyword evidence="7" id="KW-1185">Reference proteome</keyword>
<keyword evidence="2 5" id="KW-0812">Transmembrane</keyword>
<keyword evidence="1 5" id="KW-1003">Cell membrane</keyword>
<reference evidence="6 7" key="1">
    <citation type="submission" date="2023-04" db="EMBL/GenBank/DDBJ databases">
        <authorList>
            <person name="Hsu D."/>
        </authorList>
    </citation>
    <scope>NUCLEOTIDE SEQUENCE [LARGE SCALE GENOMIC DNA]</scope>
    <source>
        <strain evidence="6 7">MK1</strain>
    </source>
</reference>
<dbReference type="AlphaFoldDB" id="A0AAU0UN65"/>
<dbReference type="EMBL" id="CP121694">
    <property type="protein sequence ID" value="WRO20638.1"/>
    <property type="molecule type" value="Genomic_DNA"/>
</dbReference>
<organism evidence="6 7">
    <name type="scientific">Metallumcola ferriviriculae</name>
    <dbReference type="NCBI Taxonomy" id="3039180"/>
    <lineage>
        <taxon>Bacteria</taxon>
        <taxon>Bacillati</taxon>
        <taxon>Bacillota</taxon>
        <taxon>Clostridia</taxon>
        <taxon>Neomoorellales</taxon>
        <taxon>Desulfitibacteraceae</taxon>
        <taxon>Metallumcola</taxon>
    </lineage>
</organism>
<feature type="transmembrane region" description="Helical" evidence="5">
    <location>
        <begin position="6"/>
        <end position="37"/>
    </location>
</feature>
<sequence>MPQINWIIILVLILGILGKSDIIAAAAAILLVIDYVNLERFLPTLERRGLELGLLFLVISVLVPFAANKVDGRVILNSFFSLPGLLALIGGAVATSLNGQGLHMLQQRPELMIALVFGSILGIIFLKGIPVGPLMAGGIAALLMRLLGQWP</sequence>
<evidence type="ECO:0000313" key="6">
    <source>
        <dbReference type="EMBL" id="WRO20638.1"/>
    </source>
</evidence>
<gene>
    <name evidence="6" type="ORF">MFMK1_000422</name>
</gene>
<dbReference type="GO" id="GO:0005886">
    <property type="term" value="C:plasma membrane"/>
    <property type="evidence" value="ECO:0007669"/>
    <property type="project" value="UniProtKB-SubCell"/>
</dbReference>
<dbReference type="HAMAP" id="MF_01874">
    <property type="entry name" value="UPF0756"/>
    <property type="match status" value="1"/>
</dbReference>
<dbReference type="Proteomes" id="UP001329915">
    <property type="component" value="Chromosome"/>
</dbReference>
<proteinExistence type="inferred from homology"/>
<protein>
    <recommendedName>
        <fullName evidence="5">UPF0756 membrane protein MFMK1_000422</fullName>
    </recommendedName>
</protein>
<dbReference type="Pfam" id="PF04284">
    <property type="entry name" value="DUF441"/>
    <property type="match status" value="1"/>
</dbReference>
<comment type="similarity">
    <text evidence="5">Belongs to the UPF0756 family.</text>
</comment>
<feature type="transmembrane region" description="Helical" evidence="5">
    <location>
        <begin position="111"/>
        <end position="144"/>
    </location>
</feature>
<evidence type="ECO:0000313" key="7">
    <source>
        <dbReference type="Proteomes" id="UP001329915"/>
    </source>
</evidence>
<keyword evidence="4 5" id="KW-0472">Membrane</keyword>
<evidence type="ECO:0000256" key="1">
    <source>
        <dbReference type="ARBA" id="ARBA00022475"/>
    </source>
</evidence>